<evidence type="ECO:0000256" key="6">
    <source>
        <dbReference type="RuleBase" id="RU003660"/>
    </source>
</evidence>
<dbReference type="GO" id="GO:0005737">
    <property type="term" value="C:cytoplasm"/>
    <property type="evidence" value="ECO:0007669"/>
    <property type="project" value="UniProtKB-ARBA"/>
</dbReference>
<dbReference type="Gene3D" id="3.30.1370.30">
    <property type="match status" value="1"/>
</dbReference>
<protein>
    <recommendedName>
        <fullName evidence="4 5">Small ribosomal subunit protein uS8</fullName>
    </recommendedName>
</protein>
<proteinExistence type="inferred from homology"/>
<evidence type="ECO:0000256" key="3">
    <source>
        <dbReference type="ARBA" id="ARBA00023274"/>
    </source>
</evidence>
<evidence type="ECO:0000313" key="8">
    <source>
        <dbReference type="Proteomes" id="UP000177092"/>
    </source>
</evidence>
<dbReference type="FunFam" id="3.30.1490.10:FF:000001">
    <property type="entry name" value="30S ribosomal protein S8"/>
    <property type="match status" value="1"/>
</dbReference>
<dbReference type="GO" id="GO:0005840">
    <property type="term" value="C:ribosome"/>
    <property type="evidence" value="ECO:0007669"/>
    <property type="project" value="UniProtKB-KW"/>
</dbReference>
<gene>
    <name evidence="5" type="primary">rpsH</name>
    <name evidence="7" type="ORF">A3D03_00735</name>
</gene>
<dbReference type="InterPro" id="IPR000630">
    <property type="entry name" value="Ribosomal_uS8"/>
</dbReference>
<dbReference type="Proteomes" id="UP000177092">
    <property type="component" value="Unassembled WGS sequence"/>
</dbReference>
<dbReference type="GO" id="GO:1990904">
    <property type="term" value="C:ribonucleoprotein complex"/>
    <property type="evidence" value="ECO:0007669"/>
    <property type="project" value="UniProtKB-KW"/>
</dbReference>
<evidence type="ECO:0000256" key="2">
    <source>
        <dbReference type="ARBA" id="ARBA00022980"/>
    </source>
</evidence>
<dbReference type="Pfam" id="PF00410">
    <property type="entry name" value="Ribosomal_S8"/>
    <property type="match status" value="1"/>
</dbReference>
<keyword evidence="2 5" id="KW-0689">Ribosomal protein</keyword>
<keyword evidence="3 5" id="KW-0687">Ribonucleoprotein</keyword>
<dbReference type="NCBIfam" id="NF001109">
    <property type="entry name" value="PRK00136.1"/>
    <property type="match status" value="1"/>
</dbReference>
<dbReference type="PROSITE" id="PS00053">
    <property type="entry name" value="RIBOSOMAL_S8"/>
    <property type="match status" value="1"/>
</dbReference>
<keyword evidence="5" id="KW-0699">rRNA-binding</keyword>
<organism evidence="7 8">
    <name type="scientific">Candidatus Gottesmanbacteria bacterium RIFCSPHIGHO2_02_FULL_40_13</name>
    <dbReference type="NCBI Taxonomy" id="1798384"/>
    <lineage>
        <taxon>Bacteria</taxon>
        <taxon>Candidatus Gottesmaniibacteriota</taxon>
    </lineage>
</organism>
<dbReference type="AlphaFoldDB" id="A0A1F6A797"/>
<dbReference type="HAMAP" id="MF_01302_B">
    <property type="entry name" value="Ribosomal_uS8_B"/>
    <property type="match status" value="1"/>
</dbReference>
<comment type="function">
    <text evidence="5">One of the primary rRNA binding proteins, it binds directly to 16S rRNA central domain where it helps coordinate assembly of the platform of the 30S subunit.</text>
</comment>
<name>A0A1F6A797_9BACT</name>
<dbReference type="Gene3D" id="3.30.1490.10">
    <property type="match status" value="1"/>
</dbReference>
<evidence type="ECO:0000256" key="4">
    <source>
        <dbReference type="ARBA" id="ARBA00035258"/>
    </source>
</evidence>
<dbReference type="GO" id="GO:0003735">
    <property type="term" value="F:structural constituent of ribosome"/>
    <property type="evidence" value="ECO:0007669"/>
    <property type="project" value="InterPro"/>
</dbReference>
<accession>A0A1F6A797</accession>
<sequence length="130" mass="14429">MTSDPISDLLATVKNGYMAHKKEVSIPYSKLKEVLAKVLYQNGYLAKVTISETGVRKKIKAGLKYKDKKAVLEQIIRVSKPGRRVYVKWNNIPRVLGGLGCVILSTPFGLITGDQAKIKKIGGEIICKIW</sequence>
<comment type="similarity">
    <text evidence="1 5 6">Belongs to the universal ribosomal protein uS8 family.</text>
</comment>
<keyword evidence="5" id="KW-0694">RNA-binding</keyword>
<dbReference type="STRING" id="1798384.A3D03_00735"/>
<dbReference type="PANTHER" id="PTHR11758">
    <property type="entry name" value="40S RIBOSOMAL PROTEIN S15A"/>
    <property type="match status" value="1"/>
</dbReference>
<dbReference type="SUPFAM" id="SSF56047">
    <property type="entry name" value="Ribosomal protein S8"/>
    <property type="match status" value="1"/>
</dbReference>
<comment type="caution">
    <text evidence="7">The sequence shown here is derived from an EMBL/GenBank/DDBJ whole genome shotgun (WGS) entry which is preliminary data.</text>
</comment>
<evidence type="ECO:0000256" key="1">
    <source>
        <dbReference type="ARBA" id="ARBA00006471"/>
    </source>
</evidence>
<evidence type="ECO:0000256" key="5">
    <source>
        <dbReference type="HAMAP-Rule" id="MF_01302"/>
    </source>
</evidence>
<dbReference type="InterPro" id="IPR035987">
    <property type="entry name" value="Ribosomal_uS8_sf"/>
</dbReference>
<dbReference type="GO" id="GO:0019843">
    <property type="term" value="F:rRNA binding"/>
    <property type="evidence" value="ECO:0007669"/>
    <property type="project" value="UniProtKB-UniRule"/>
</dbReference>
<dbReference type="GO" id="GO:0006412">
    <property type="term" value="P:translation"/>
    <property type="evidence" value="ECO:0007669"/>
    <property type="project" value="UniProtKB-UniRule"/>
</dbReference>
<reference evidence="7 8" key="1">
    <citation type="journal article" date="2016" name="Nat. Commun.">
        <title>Thousands of microbial genomes shed light on interconnected biogeochemical processes in an aquifer system.</title>
        <authorList>
            <person name="Anantharaman K."/>
            <person name="Brown C.T."/>
            <person name="Hug L.A."/>
            <person name="Sharon I."/>
            <person name="Castelle C.J."/>
            <person name="Probst A.J."/>
            <person name="Thomas B.C."/>
            <person name="Singh A."/>
            <person name="Wilkins M.J."/>
            <person name="Karaoz U."/>
            <person name="Brodie E.L."/>
            <person name="Williams K.H."/>
            <person name="Hubbard S.S."/>
            <person name="Banfield J.F."/>
        </authorList>
    </citation>
    <scope>NUCLEOTIDE SEQUENCE [LARGE SCALE GENOMIC DNA]</scope>
</reference>
<evidence type="ECO:0000313" key="7">
    <source>
        <dbReference type="EMBL" id="OGG20531.1"/>
    </source>
</evidence>
<dbReference type="EMBL" id="MFJN01000044">
    <property type="protein sequence ID" value="OGG20531.1"/>
    <property type="molecule type" value="Genomic_DNA"/>
</dbReference>
<comment type="subunit">
    <text evidence="5">Part of the 30S ribosomal subunit. Contacts proteins S5 and S12.</text>
</comment>
<dbReference type="InterPro" id="IPR047863">
    <property type="entry name" value="Ribosomal_uS8_CS"/>
</dbReference>